<dbReference type="GO" id="GO:0005506">
    <property type="term" value="F:iron ion binding"/>
    <property type="evidence" value="ECO:0007669"/>
    <property type="project" value="InterPro"/>
</dbReference>
<sequence length="432" mass="48150">MLNLPYSPITLALCVVALELLRRVLKALIVGFTGPLSKVPGPFWNKLSPLPWRLKFLKGTAPFVALDLHKKYGDIVRVTPNLVLVSNPVAVHKILVEWDLHKSPLYEKYRQNPHVATLFTERDKAKYRVRRRLLSNGFSMSYLKALEPLMHDCVQVLEDVLEERCAAGGGTATVNIYDLLSSLASDIMAECSFGGSFGLVRQGHHPLKTRITNYMKKAALYQVLPFLSLFGKPRDEQLDAIVQGIIDKRLHNQKKSDRKDLLDMLLEASAEDPDKLSMSDIKAEMFVFLLAGSDTSAVTATFCLMKLLENPASYKALKKELDAILASPSDPIVDENTHELPYLNAVIHETLRMLPPAAGGFARQTLEPVVVGDYALPAGVTDTTALHRDDRVYPDSDKFIPERWISGHAGSRASERNWYPFSAGSRICIGKQ</sequence>
<protein>
    <recommendedName>
        <fullName evidence="10">Cytochrome P450 monooxygenase</fullName>
    </recommendedName>
</protein>
<dbReference type="InterPro" id="IPR050121">
    <property type="entry name" value="Cytochrome_P450_monoxygenase"/>
</dbReference>
<evidence type="ECO:0008006" key="10">
    <source>
        <dbReference type="Google" id="ProtNLM"/>
    </source>
</evidence>
<keyword evidence="9" id="KW-1185">Reference proteome</keyword>
<evidence type="ECO:0000256" key="6">
    <source>
        <dbReference type="PIRSR" id="PIRSR602401-1"/>
    </source>
</evidence>
<dbReference type="GO" id="GO:0020037">
    <property type="term" value="F:heme binding"/>
    <property type="evidence" value="ECO:0007669"/>
    <property type="project" value="InterPro"/>
</dbReference>
<keyword evidence="3 6" id="KW-0349">Heme</keyword>
<proteinExistence type="inferred from homology"/>
<evidence type="ECO:0000256" key="1">
    <source>
        <dbReference type="ARBA" id="ARBA00001971"/>
    </source>
</evidence>
<keyword evidence="7" id="KW-0560">Oxidoreductase</keyword>
<dbReference type="InterPro" id="IPR017972">
    <property type="entry name" value="Cyt_P450_CS"/>
</dbReference>
<dbReference type="InterPro" id="IPR002401">
    <property type="entry name" value="Cyt_P450_E_grp-I"/>
</dbReference>
<comment type="cofactor">
    <cofactor evidence="1 6">
        <name>heme</name>
        <dbReference type="ChEBI" id="CHEBI:30413"/>
    </cofactor>
</comment>
<keyword evidence="7" id="KW-0503">Monooxygenase</keyword>
<dbReference type="PANTHER" id="PTHR24305:SF166">
    <property type="entry name" value="CYTOCHROME P450 12A4, MITOCHONDRIAL-RELATED"/>
    <property type="match status" value="1"/>
</dbReference>
<dbReference type="EMBL" id="JAADJG010000665">
    <property type="protein sequence ID" value="KAF4440060.1"/>
    <property type="molecule type" value="Genomic_DNA"/>
</dbReference>
<evidence type="ECO:0000256" key="2">
    <source>
        <dbReference type="ARBA" id="ARBA00010617"/>
    </source>
</evidence>
<accession>A0A8H4JXE8</accession>
<dbReference type="SUPFAM" id="SSF48264">
    <property type="entry name" value="Cytochrome P450"/>
    <property type="match status" value="1"/>
</dbReference>
<keyword evidence="4 6" id="KW-0479">Metal-binding</keyword>
<reference evidence="8" key="1">
    <citation type="submission" date="2020-01" db="EMBL/GenBank/DDBJ databases">
        <title>Identification and distribution of gene clusters putatively required for synthesis of sphingolipid metabolism inhibitors in phylogenetically diverse species of the filamentous fungus Fusarium.</title>
        <authorList>
            <person name="Kim H.-S."/>
            <person name="Busman M."/>
            <person name="Brown D.W."/>
            <person name="Divon H."/>
            <person name="Uhlig S."/>
            <person name="Proctor R.H."/>
        </authorList>
    </citation>
    <scope>NUCLEOTIDE SEQUENCE</scope>
    <source>
        <strain evidence="8">NRRL 53441</strain>
    </source>
</reference>
<gene>
    <name evidence="8" type="ORF">F53441_12382</name>
</gene>
<feature type="binding site" description="axial binding residue" evidence="6">
    <location>
        <position position="428"/>
    </location>
    <ligand>
        <name>heme</name>
        <dbReference type="ChEBI" id="CHEBI:30413"/>
    </ligand>
    <ligandPart>
        <name>Fe</name>
        <dbReference type="ChEBI" id="CHEBI:18248"/>
    </ligandPart>
</feature>
<dbReference type="Pfam" id="PF00067">
    <property type="entry name" value="p450"/>
    <property type="match status" value="1"/>
</dbReference>
<evidence type="ECO:0000313" key="8">
    <source>
        <dbReference type="EMBL" id="KAF4440060.1"/>
    </source>
</evidence>
<evidence type="ECO:0000256" key="3">
    <source>
        <dbReference type="ARBA" id="ARBA00022617"/>
    </source>
</evidence>
<dbReference type="OrthoDB" id="655030at2759"/>
<evidence type="ECO:0000256" key="4">
    <source>
        <dbReference type="ARBA" id="ARBA00022723"/>
    </source>
</evidence>
<dbReference type="GO" id="GO:0004497">
    <property type="term" value="F:monooxygenase activity"/>
    <property type="evidence" value="ECO:0007669"/>
    <property type="project" value="UniProtKB-KW"/>
</dbReference>
<dbReference type="InterPro" id="IPR001128">
    <property type="entry name" value="Cyt_P450"/>
</dbReference>
<dbReference type="Proteomes" id="UP000605986">
    <property type="component" value="Unassembled WGS sequence"/>
</dbReference>
<comment type="similarity">
    <text evidence="2 7">Belongs to the cytochrome P450 family.</text>
</comment>
<dbReference type="InterPro" id="IPR036396">
    <property type="entry name" value="Cyt_P450_sf"/>
</dbReference>
<dbReference type="PROSITE" id="PS00086">
    <property type="entry name" value="CYTOCHROME_P450"/>
    <property type="match status" value="1"/>
</dbReference>
<organism evidence="8 9">
    <name type="scientific">Fusarium austroafricanum</name>
    <dbReference type="NCBI Taxonomy" id="2364996"/>
    <lineage>
        <taxon>Eukaryota</taxon>
        <taxon>Fungi</taxon>
        <taxon>Dikarya</taxon>
        <taxon>Ascomycota</taxon>
        <taxon>Pezizomycotina</taxon>
        <taxon>Sordariomycetes</taxon>
        <taxon>Hypocreomycetidae</taxon>
        <taxon>Hypocreales</taxon>
        <taxon>Nectriaceae</taxon>
        <taxon>Fusarium</taxon>
        <taxon>Fusarium concolor species complex</taxon>
    </lineage>
</organism>
<evidence type="ECO:0000256" key="7">
    <source>
        <dbReference type="RuleBase" id="RU000461"/>
    </source>
</evidence>
<dbReference type="PRINTS" id="PR00463">
    <property type="entry name" value="EP450I"/>
</dbReference>
<dbReference type="PRINTS" id="PR00385">
    <property type="entry name" value="P450"/>
</dbReference>
<name>A0A8H4JXE8_9HYPO</name>
<evidence type="ECO:0000256" key="5">
    <source>
        <dbReference type="ARBA" id="ARBA00023004"/>
    </source>
</evidence>
<evidence type="ECO:0000313" key="9">
    <source>
        <dbReference type="Proteomes" id="UP000605986"/>
    </source>
</evidence>
<dbReference type="GO" id="GO:0016705">
    <property type="term" value="F:oxidoreductase activity, acting on paired donors, with incorporation or reduction of molecular oxygen"/>
    <property type="evidence" value="ECO:0007669"/>
    <property type="project" value="InterPro"/>
</dbReference>
<dbReference type="Gene3D" id="1.10.630.10">
    <property type="entry name" value="Cytochrome P450"/>
    <property type="match status" value="1"/>
</dbReference>
<dbReference type="AlphaFoldDB" id="A0A8H4JXE8"/>
<comment type="caution">
    <text evidence="8">The sequence shown here is derived from an EMBL/GenBank/DDBJ whole genome shotgun (WGS) entry which is preliminary data.</text>
</comment>
<keyword evidence="5 6" id="KW-0408">Iron</keyword>
<dbReference type="PANTHER" id="PTHR24305">
    <property type="entry name" value="CYTOCHROME P450"/>
    <property type="match status" value="1"/>
</dbReference>